<dbReference type="Gene3D" id="3.40.50.10360">
    <property type="entry name" value="Hypothetical protein TT1679"/>
    <property type="match status" value="1"/>
</dbReference>
<dbReference type="NCBIfam" id="TIGR01440">
    <property type="entry name" value="TIGR01440 family protein"/>
    <property type="match status" value="1"/>
</dbReference>
<dbReference type="HOGENOM" id="CLU_106658_0_0_9"/>
<evidence type="ECO:0000256" key="1">
    <source>
        <dbReference type="HAMAP-Rule" id="MF_00800"/>
    </source>
</evidence>
<dbReference type="PIRSF" id="PIRSF007510">
    <property type="entry name" value="UCP007510"/>
    <property type="match status" value="1"/>
</dbReference>
<sequence length="179" mass="19388">MDIEKDVNALMDEVIDLYRDKVSPGDIFVLGSSTSEIAGGRIGKDSHPEYGQVLVKVIRERLKELDLCLAVQGCEHINRALVVERATATQHHLEIVSVVPALHAGGGSAVAAYEQFDDPVMVESLLATSGVDIGDTHIAMHVKHVQIPVRFEQNTIGYARVNGLTSRPKLIGGARAHYA</sequence>
<dbReference type="PATRIC" id="fig|883113.3.peg.528"/>
<dbReference type="Pfam" id="PF04260">
    <property type="entry name" value="DUF436"/>
    <property type="match status" value="1"/>
</dbReference>
<dbReference type="Proteomes" id="UP000006190">
    <property type="component" value="Unassembled WGS sequence"/>
</dbReference>
<dbReference type="AlphaFoldDB" id="H3NI98"/>
<dbReference type="InterPro" id="IPR028345">
    <property type="entry name" value="Antibiotic_NAT-like"/>
</dbReference>
<dbReference type="SUPFAM" id="SSF110710">
    <property type="entry name" value="TTHA0583/YokD-like"/>
    <property type="match status" value="1"/>
</dbReference>
<keyword evidence="3" id="KW-1185">Reference proteome</keyword>
<dbReference type="eggNOG" id="COG4475">
    <property type="taxonomic scope" value="Bacteria"/>
</dbReference>
<comment type="caution">
    <text evidence="2">The sequence shown here is derived from an EMBL/GenBank/DDBJ whole genome shotgun (WGS) entry which is preliminary data.</text>
</comment>
<dbReference type="HAMAP" id="MF_00800">
    <property type="entry name" value="UPF0340"/>
    <property type="match status" value="1"/>
</dbReference>
<dbReference type="EMBL" id="AGEG01000003">
    <property type="protein sequence ID" value="EHR37897.1"/>
    <property type="molecule type" value="Genomic_DNA"/>
</dbReference>
<dbReference type="RefSeq" id="WP_006308553.1">
    <property type="nucleotide sequence ID" value="NZ_JH601133.1"/>
</dbReference>
<dbReference type="InterPro" id="IPR006340">
    <property type="entry name" value="DUF436"/>
</dbReference>
<accession>H3NI98</accession>
<evidence type="ECO:0000313" key="3">
    <source>
        <dbReference type="Proteomes" id="UP000006190"/>
    </source>
</evidence>
<proteinExistence type="inferred from homology"/>
<dbReference type="STRING" id="883113.HMPREF9708_00526"/>
<organism evidence="2 3">
    <name type="scientific">Facklamia languida CCUG 37842</name>
    <dbReference type="NCBI Taxonomy" id="883113"/>
    <lineage>
        <taxon>Bacteria</taxon>
        <taxon>Bacillati</taxon>
        <taxon>Bacillota</taxon>
        <taxon>Bacilli</taxon>
        <taxon>Lactobacillales</taxon>
        <taxon>Aerococcaceae</taxon>
        <taxon>Facklamia</taxon>
    </lineage>
</organism>
<name>H3NI98_9LACT</name>
<protein>
    <recommendedName>
        <fullName evidence="1">UPF0340 protein HMPREF9708_00526</fullName>
    </recommendedName>
</protein>
<evidence type="ECO:0000313" key="2">
    <source>
        <dbReference type="EMBL" id="EHR37897.1"/>
    </source>
</evidence>
<gene>
    <name evidence="2" type="ORF">HMPREF9708_00526</name>
</gene>
<comment type="similarity">
    <text evidence="1">Belongs to the UPF0340 family.</text>
</comment>
<reference evidence="2 3" key="1">
    <citation type="submission" date="2012-01" db="EMBL/GenBank/DDBJ databases">
        <title>The Genome Sequence of Facklamia languida CCUG 37842.</title>
        <authorList>
            <consortium name="The Broad Institute Genome Sequencing Platform"/>
            <person name="Earl A."/>
            <person name="Ward D."/>
            <person name="Feldgarden M."/>
            <person name="Gevers D."/>
            <person name="Huys G."/>
            <person name="Young S.K."/>
            <person name="Zeng Q."/>
            <person name="Gargeya S."/>
            <person name="Fitzgerald M."/>
            <person name="Haas B."/>
            <person name="Abouelleil A."/>
            <person name="Alvarado L."/>
            <person name="Arachchi H.M."/>
            <person name="Berlin A."/>
            <person name="Chapman S.B."/>
            <person name="Gearin G."/>
            <person name="Goldberg J."/>
            <person name="Griggs A."/>
            <person name="Gujja S."/>
            <person name="Hansen M."/>
            <person name="Heiman D."/>
            <person name="Howarth C."/>
            <person name="Larimer J."/>
            <person name="Lui A."/>
            <person name="MacDonald P.J.P."/>
            <person name="McCowen C."/>
            <person name="Montmayeur A."/>
            <person name="Murphy C."/>
            <person name="Neiman D."/>
            <person name="Pearson M."/>
            <person name="Priest M."/>
            <person name="Roberts A."/>
            <person name="Saif S."/>
            <person name="Shea T."/>
            <person name="Sisk P."/>
            <person name="Stolte C."/>
            <person name="Sykes S."/>
            <person name="Wortman J."/>
            <person name="Nusbaum C."/>
            <person name="Birren B."/>
        </authorList>
    </citation>
    <scope>NUCLEOTIDE SEQUENCE [LARGE SCALE GENOMIC DNA]</scope>
    <source>
        <strain evidence="2 3">CCUG 37842</strain>
    </source>
</reference>
<dbReference type="OrthoDB" id="9803187at2"/>